<protein>
    <submittedName>
        <fullName evidence="1">Uncharacterized protein</fullName>
    </submittedName>
</protein>
<organism evidence="1">
    <name type="scientific">Streptomyces phage Geonosis</name>
    <dbReference type="NCBI Taxonomy" id="3158856"/>
    <lineage>
        <taxon>Viruses</taxon>
        <taxon>Duplodnaviria</taxon>
        <taxon>Heunggongvirae</taxon>
        <taxon>Uroviricota</taxon>
        <taxon>Caudoviricetes</taxon>
    </lineage>
</organism>
<evidence type="ECO:0000313" key="1">
    <source>
        <dbReference type="EMBL" id="XBM95028.1"/>
    </source>
</evidence>
<proteinExistence type="predicted"/>
<reference evidence="1" key="1">
    <citation type="submission" date="2024-05" db="EMBL/GenBank/DDBJ databases">
        <title>Isolation and characterization of the new Streptomyces phages Kamino, Geonosis, Abafar and Scarif infecting a broad range of host species.</title>
        <authorList>
            <person name="Rackow B."/>
            <person name="Rolland C."/>
            <person name="Mohnen I."/>
            <person name="Wittmann J."/>
            <person name="Muesken M."/>
            <person name="Overmann J."/>
            <person name="Frunzke J."/>
        </authorList>
    </citation>
    <scope>NUCLEOTIDE SEQUENCE</scope>
</reference>
<name>A0AAU7GZI9_9CAUD</name>
<gene>
    <name evidence="1" type="ORF">Geonosis_00063</name>
</gene>
<accession>A0AAU7GZI9</accession>
<dbReference type="EMBL" id="PP750866">
    <property type="protein sequence ID" value="XBM95028.1"/>
    <property type="molecule type" value="Genomic_DNA"/>
</dbReference>
<sequence>MLDVTEVSGQAFASVSIGVTGAPPLKATYQERFFQPARIHVRYVYRPEAADGWTVHRWYPTDVSVVGPRILKPAPDGTQRLGVEDLTYKPISQHEHPEWLRQLVAELSPSGEVTLPGA</sequence>